<evidence type="ECO:0000256" key="1">
    <source>
        <dbReference type="ARBA" id="ARBA00010458"/>
    </source>
</evidence>
<organism evidence="5 6">
    <name type="scientific">Oceanimonas pelagia</name>
    <dbReference type="NCBI Taxonomy" id="3028314"/>
    <lineage>
        <taxon>Bacteria</taxon>
        <taxon>Pseudomonadati</taxon>
        <taxon>Pseudomonadota</taxon>
        <taxon>Gammaproteobacteria</taxon>
        <taxon>Aeromonadales</taxon>
        <taxon>Aeromonadaceae</taxon>
        <taxon>Oceanimonas</taxon>
    </lineage>
</organism>
<dbReference type="InterPro" id="IPR006683">
    <property type="entry name" value="Thioestr_dom"/>
</dbReference>
<dbReference type="EMBL" id="CP118224">
    <property type="protein sequence ID" value="WMC11686.1"/>
    <property type="molecule type" value="Genomic_DNA"/>
</dbReference>
<evidence type="ECO:0000256" key="3">
    <source>
        <dbReference type="PROSITE-ProRule" id="PRU01106"/>
    </source>
</evidence>
<comment type="similarity">
    <text evidence="1">Belongs to the acyl coenzyme A hydrolase family.</text>
</comment>
<keyword evidence="6" id="KW-1185">Reference proteome</keyword>
<dbReference type="Pfam" id="PF03061">
    <property type="entry name" value="4HBT"/>
    <property type="match status" value="1"/>
</dbReference>
<protein>
    <submittedName>
        <fullName evidence="5">Acyl-CoA thioesterase</fullName>
    </submittedName>
</protein>
<feature type="domain" description="HotDog ACOT-type" evidence="4">
    <location>
        <begin position="10"/>
        <end position="122"/>
    </location>
</feature>
<dbReference type="KEGG" id="ope:PU634_04805"/>
<evidence type="ECO:0000313" key="6">
    <source>
        <dbReference type="Proteomes" id="UP001223802"/>
    </source>
</evidence>
<reference evidence="5 6" key="1">
    <citation type="submission" date="2023-02" db="EMBL/GenBank/DDBJ databases">
        <title>Complete genome sequence of a novel bacterium Oceanimonas sp. NTOU-MSR1 isolated from marine coast sediment.</title>
        <authorList>
            <person name="Yang H.-T."/>
            <person name="Chen Y.-L."/>
            <person name="Ho Y.-N."/>
        </authorList>
    </citation>
    <scope>NUCLEOTIDE SEQUENCE [LARGE SCALE GENOMIC DNA]</scope>
    <source>
        <strain evidence="5 6">NTOU-MSR1</strain>
    </source>
</reference>
<dbReference type="Gene3D" id="3.10.129.10">
    <property type="entry name" value="Hotdog Thioesterase"/>
    <property type="match status" value="1"/>
</dbReference>
<dbReference type="Proteomes" id="UP001223802">
    <property type="component" value="Chromosome"/>
</dbReference>
<dbReference type="InterPro" id="IPR040170">
    <property type="entry name" value="Cytosol_ACT"/>
</dbReference>
<dbReference type="GO" id="GO:0006637">
    <property type="term" value="P:acyl-CoA metabolic process"/>
    <property type="evidence" value="ECO:0007669"/>
    <property type="project" value="TreeGrafter"/>
</dbReference>
<evidence type="ECO:0000256" key="2">
    <source>
        <dbReference type="ARBA" id="ARBA00022801"/>
    </source>
</evidence>
<evidence type="ECO:0000259" key="4">
    <source>
        <dbReference type="PROSITE" id="PS51770"/>
    </source>
</evidence>
<dbReference type="InterPro" id="IPR033120">
    <property type="entry name" value="HOTDOG_ACOT"/>
</dbReference>
<dbReference type="GO" id="GO:0005829">
    <property type="term" value="C:cytosol"/>
    <property type="evidence" value="ECO:0007669"/>
    <property type="project" value="TreeGrafter"/>
</dbReference>
<sequence length="185" mass="20376">MSEAVFSKVKSSQVILKELMVPSYANFGGKVHGGIILSLMDKIAYTCAASHAKGYCVTASVDSVDFLNPVEVGELLTLYASVNYVGKSSMEVGIKVVSEDFKQGIVKHTNTSYFTMVALDEKTRKPTSVPGLVLEDEQEIRRFVMGKLRKKLRRSHQQAVADLRQSLSLDQELAELEGENCQLAL</sequence>
<accession>A0AA50KNX6</accession>
<name>A0AA50KNX6_9GAMM</name>
<gene>
    <name evidence="5" type="ORF">PU634_04805</name>
</gene>
<dbReference type="RefSeq" id="WP_306762921.1">
    <property type="nucleotide sequence ID" value="NZ_CP118224.1"/>
</dbReference>
<dbReference type="PROSITE" id="PS51770">
    <property type="entry name" value="HOTDOG_ACOT"/>
    <property type="match status" value="1"/>
</dbReference>
<evidence type="ECO:0000313" key="5">
    <source>
        <dbReference type="EMBL" id="WMC11686.1"/>
    </source>
</evidence>
<dbReference type="PANTHER" id="PTHR11049:SF16">
    <property type="entry name" value="PROTEIN VDLD"/>
    <property type="match status" value="1"/>
</dbReference>
<dbReference type="SUPFAM" id="SSF54637">
    <property type="entry name" value="Thioesterase/thiol ester dehydrase-isomerase"/>
    <property type="match status" value="1"/>
</dbReference>
<dbReference type="GO" id="GO:0052816">
    <property type="term" value="F:long-chain fatty acyl-CoA hydrolase activity"/>
    <property type="evidence" value="ECO:0007669"/>
    <property type="project" value="TreeGrafter"/>
</dbReference>
<proteinExistence type="inferred from homology"/>
<keyword evidence="2 3" id="KW-0378">Hydrolase</keyword>
<dbReference type="AlphaFoldDB" id="A0AA50KNX6"/>
<dbReference type="CDD" id="cd03442">
    <property type="entry name" value="BFIT_BACH"/>
    <property type="match status" value="1"/>
</dbReference>
<dbReference type="InterPro" id="IPR029069">
    <property type="entry name" value="HotDog_dom_sf"/>
</dbReference>
<dbReference type="PANTHER" id="PTHR11049">
    <property type="entry name" value="ACYL COENZYME A THIOESTER HYDROLASE"/>
    <property type="match status" value="1"/>
</dbReference>